<evidence type="ECO:0000256" key="1">
    <source>
        <dbReference type="ARBA" id="ARBA00023157"/>
    </source>
</evidence>
<feature type="domain" description="Peptidase S1" evidence="5">
    <location>
        <begin position="24"/>
        <end position="253"/>
    </location>
</feature>
<dbReference type="PROSITE" id="PS00134">
    <property type="entry name" value="TRYPSIN_HIS"/>
    <property type="match status" value="1"/>
</dbReference>
<keyword evidence="3" id="KW-0378">Hydrolase</keyword>
<dbReference type="CDD" id="cd00190">
    <property type="entry name" value="Tryp_SPc"/>
    <property type="match status" value="1"/>
</dbReference>
<dbReference type="SUPFAM" id="SSF50494">
    <property type="entry name" value="Trypsin-like serine proteases"/>
    <property type="match status" value="1"/>
</dbReference>
<dbReference type="PROSITE" id="PS50240">
    <property type="entry name" value="TRYPSIN_DOM"/>
    <property type="match status" value="1"/>
</dbReference>
<keyword evidence="4" id="KW-0732">Signal</keyword>
<keyword evidence="1" id="KW-1015">Disulfide bond</keyword>
<accession>D2KX89</accession>
<dbReference type="Gene3D" id="2.40.10.10">
    <property type="entry name" value="Trypsin-like serine proteases"/>
    <property type="match status" value="1"/>
</dbReference>
<evidence type="ECO:0000256" key="2">
    <source>
        <dbReference type="ARBA" id="ARBA00024195"/>
    </source>
</evidence>
<dbReference type="PROSITE" id="PS00135">
    <property type="entry name" value="TRYPSIN_SER"/>
    <property type="match status" value="1"/>
</dbReference>
<name>D2KX89_HETBL</name>
<protein>
    <submittedName>
        <fullName evidence="6">Serine protease 3</fullName>
    </submittedName>
</protein>
<dbReference type="EMBL" id="AB512501">
    <property type="protein sequence ID" value="BAI66449.1"/>
    <property type="molecule type" value="mRNA"/>
</dbReference>
<dbReference type="PANTHER" id="PTHR24256">
    <property type="entry name" value="TRYPTASE-RELATED"/>
    <property type="match status" value="1"/>
</dbReference>
<dbReference type="InterPro" id="IPR033116">
    <property type="entry name" value="TRYPSIN_SER"/>
</dbReference>
<proteinExistence type="evidence at transcript level"/>
<evidence type="ECO:0000256" key="4">
    <source>
        <dbReference type="SAM" id="SignalP"/>
    </source>
</evidence>
<organism evidence="6">
    <name type="scientific">Heterololigo bleekeri</name>
    <name type="common">Spear squid</name>
    <name type="synonym">Loligo bleekeri</name>
    <dbReference type="NCBI Taxonomy" id="1423826"/>
    <lineage>
        <taxon>Eukaryota</taxon>
        <taxon>Metazoa</taxon>
        <taxon>Spiralia</taxon>
        <taxon>Lophotrochozoa</taxon>
        <taxon>Mollusca</taxon>
        <taxon>Cephalopoda</taxon>
        <taxon>Coleoidea</taxon>
        <taxon>Decapodiformes</taxon>
        <taxon>Myopsida</taxon>
        <taxon>Loliginidae</taxon>
        <taxon>Heterololigo</taxon>
    </lineage>
</organism>
<dbReference type="InterPro" id="IPR001254">
    <property type="entry name" value="Trypsin_dom"/>
</dbReference>
<reference evidence="6" key="1">
    <citation type="submission" date="2009-07" db="EMBL/GenBank/DDBJ databases">
        <title>Identification of enzyme genes in liver of the Bleeler's squid Loligo bleekeri by expressed sequence tag analysis.</title>
        <authorList>
            <person name="Kondo H."/>
            <person name="Morita T."/>
            <person name="Honda Y."/>
            <person name="Ikeda M."/>
            <person name="Kurosaka C."/>
            <person name="Shitara A."/>
            <person name="Nozaki R."/>
            <person name="Hirono I."/>
            <person name="Aoki T."/>
        </authorList>
    </citation>
    <scope>NUCLEOTIDE SEQUENCE</scope>
    <source>
        <tissue evidence="6">Liver</tissue>
    </source>
</reference>
<evidence type="ECO:0000256" key="3">
    <source>
        <dbReference type="RuleBase" id="RU363034"/>
    </source>
</evidence>
<dbReference type="SMART" id="SM00020">
    <property type="entry name" value="Tryp_SPc"/>
    <property type="match status" value="1"/>
</dbReference>
<dbReference type="AlphaFoldDB" id="D2KX89"/>
<dbReference type="InterPro" id="IPR018114">
    <property type="entry name" value="TRYPSIN_HIS"/>
</dbReference>
<dbReference type="Pfam" id="PF00089">
    <property type="entry name" value="Trypsin"/>
    <property type="match status" value="1"/>
</dbReference>
<dbReference type="GO" id="GO:0006508">
    <property type="term" value="P:proteolysis"/>
    <property type="evidence" value="ECO:0007669"/>
    <property type="project" value="UniProtKB-KW"/>
</dbReference>
<dbReference type="InterPro" id="IPR009003">
    <property type="entry name" value="Peptidase_S1_PA"/>
</dbReference>
<dbReference type="GO" id="GO:0004252">
    <property type="term" value="F:serine-type endopeptidase activity"/>
    <property type="evidence" value="ECO:0007669"/>
    <property type="project" value="InterPro"/>
</dbReference>
<keyword evidence="3 6" id="KW-0645">Protease</keyword>
<feature type="chain" id="PRO_5003032647" evidence="4">
    <location>
        <begin position="19"/>
        <end position="256"/>
    </location>
</feature>
<sequence>MAWIGLLLLTILYSEIQASPVSHIVGGTLAKNCEFPHIAFLYIRKGQGTFSCGGSLIDDTHIVTAAHCVHGDIISVHALFGSLNMRYMNDIIPVATYTPHSQFHTTRQTVLNDVAVLTLSRPVTFSKCKKPIRMIKPNERVSSNCVVAGWGKTDTNSRPSDNLRRTDVPIMPLNSCSGMVPGITSQHVCVGTARYFGNSACKGDSGGPLMCKSLEDGERVLVGLVSYGWTCREGLGIFTSVAYFKQWIDTQVTQLI</sequence>
<dbReference type="InterPro" id="IPR043504">
    <property type="entry name" value="Peptidase_S1_PA_chymotrypsin"/>
</dbReference>
<dbReference type="InterPro" id="IPR001314">
    <property type="entry name" value="Peptidase_S1A"/>
</dbReference>
<dbReference type="PRINTS" id="PR00722">
    <property type="entry name" value="CHYMOTRYPSIN"/>
</dbReference>
<dbReference type="InterPro" id="IPR051487">
    <property type="entry name" value="Ser/Thr_Proteases_Immune/Dev"/>
</dbReference>
<evidence type="ECO:0000313" key="6">
    <source>
        <dbReference type="EMBL" id="BAI66449.1"/>
    </source>
</evidence>
<evidence type="ECO:0000259" key="5">
    <source>
        <dbReference type="PROSITE" id="PS50240"/>
    </source>
</evidence>
<keyword evidence="3" id="KW-0720">Serine protease</keyword>
<comment type="similarity">
    <text evidence="2">Belongs to the peptidase S1 family. CLIP subfamily.</text>
</comment>
<feature type="signal peptide" evidence="4">
    <location>
        <begin position="1"/>
        <end position="18"/>
    </location>
</feature>
<dbReference type="FunFam" id="2.40.10.10:FF:000068">
    <property type="entry name" value="transmembrane protease serine 2"/>
    <property type="match status" value="1"/>
</dbReference>